<sequence length="191" mass="21432">MQATAQQTPTRHRITVQEFFRMGEIGVFEPEARIELIDGELFDMPPIGPSHASETARVNQILVEATHGCAIVWPQNPIHLDDLSAPQPDLALLRWRQDFYRQAHPRPDDVLLLVEVADTSLAHDRDRKLPLYARFAIPEVWLIDIGSGAVTIHRDPQPEQGSYAAGFTLTPPALIRPVMLPDLELDLSPLL</sequence>
<dbReference type="RefSeq" id="WP_200235904.1">
    <property type="nucleotide sequence ID" value="NZ_NRRV01000015.1"/>
</dbReference>
<accession>A0ABS1CFQ2</accession>
<dbReference type="EMBL" id="NRRV01000015">
    <property type="protein sequence ID" value="MBK1630740.1"/>
    <property type="molecule type" value="Genomic_DNA"/>
</dbReference>
<evidence type="ECO:0000313" key="2">
    <source>
        <dbReference type="EMBL" id="MBK1630740.1"/>
    </source>
</evidence>
<keyword evidence="3" id="KW-1185">Reference proteome</keyword>
<dbReference type="PANTHER" id="PTHR35400">
    <property type="entry name" value="SLR1083 PROTEIN"/>
    <property type="match status" value="1"/>
</dbReference>
<dbReference type="Gene3D" id="3.90.1570.10">
    <property type="entry name" value="tt1808, chain A"/>
    <property type="match status" value="1"/>
</dbReference>
<dbReference type="PANTHER" id="PTHR35400:SF1">
    <property type="entry name" value="SLR1083 PROTEIN"/>
    <property type="match status" value="1"/>
</dbReference>
<dbReference type="Pfam" id="PF05685">
    <property type="entry name" value="Uma2"/>
    <property type="match status" value="1"/>
</dbReference>
<feature type="domain" description="Putative restriction endonuclease" evidence="1">
    <location>
        <begin position="17"/>
        <end position="187"/>
    </location>
</feature>
<evidence type="ECO:0000313" key="3">
    <source>
        <dbReference type="Proteomes" id="UP000748752"/>
    </source>
</evidence>
<evidence type="ECO:0000259" key="1">
    <source>
        <dbReference type="Pfam" id="PF05685"/>
    </source>
</evidence>
<dbReference type="InterPro" id="IPR012296">
    <property type="entry name" value="Nuclease_put_TT1808"/>
</dbReference>
<dbReference type="Proteomes" id="UP000748752">
    <property type="component" value="Unassembled WGS sequence"/>
</dbReference>
<gene>
    <name evidence="2" type="ORF">CKO31_08280</name>
</gene>
<protein>
    <recommendedName>
        <fullName evidence="1">Putative restriction endonuclease domain-containing protein</fullName>
    </recommendedName>
</protein>
<dbReference type="SUPFAM" id="SSF52980">
    <property type="entry name" value="Restriction endonuclease-like"/>
    <property type="match status" value="1"/>
</dbReference>
<name>A0ABS1CFQ2_9GAMM</name>
<organism evidence="2 3">
    <name type="scientific">Thiohalocapsa halophila</name>
    <dbReference type="NCBI Taxonomy" id="69359"/>
    <lineage>
        <taxon>Bacteria</taxon>
        <taxon>Pseudomonadati</taxon>
        <taxon>Pseudomonadota</taxon>
        <taxon>Gammaproteobacteria</taxon>
        <taxon>Chromatiales</taxon>
        <taxon>Chromatiaceae</taxon>
        <taxon>Thiohalocapsa</taxon>
    </lineage>
</organism>
<dbReference type="CDD" id="cd06260">
    <property type="entry name" value="DUF820-like"/>
    <property type="match status" value="1"/>
</dbReference>
<proteinExistence type="predicted"/>
<reference evidence="2 3" key="1">
    <citation type="journal article" date="2020" name="Microorganisms">
        <title>Osmotic Adaptation and Compatible Solute Biosynthesis of Phototrophic Bacteria as Revealed from Genome Analyses.</title>
        <authorList>
            <person name="Imhoff J.F."/>
            <person name="Rahn T."/>
            <person name="Kunzel S."/>
            <person name="Keller A."/>
            <person name="Neulinger S.C."/>
        </authorList>
    </citation>
    <scope>NUCLEOTIDE SEQUENCE [LARGE SCALE GENOMIC DNA]</scope>
    <source>
        <strain evidence="2 3">DSM 6210</strain>
    </source>
</reference>
<dbReference type="InterPro" id="IPR008538">
    <property type="entry name" value="Uma2"/>
</dbReference>
<comment type="caution">
    <text evidence="2">The sequence shown here is derived from an EMBL/GenBank/DDBJ whole genome shotgun (WGS) entry which is preliminary data.</text>
</comment>
<dbReference type="InterPro" id="IPR011335">
    <property type="entry name" value="Restrct_endonuc-II-like"/>
</dbReference>